<dbReference type="RefSeq" id="WP_091974365.1">
    <property type="nucleotide sequence ID" value="NZ_FODF01000003.1"/>
</dbReference>
<dbReference type="STRING" id="215200.SAMN05216454_1037"/>
<feature type="transmembrane region" description="Helical" evidence="1">
    <location>
        <begin position="121"/>
        <end position="146"/>
    </location>
</feature>
<evidence type="ECO:0000313" key="2">
    <source>
        <dbReference type="EMBL" id="SEN37374.1"/>
    </source>
</evidence>
<feature type="transmembrane region" description="Helical" evidence="1">
    <location>
        <begin position="182"/>
        <end position="213"/>
    </location>
</feature>
<accession>A0A1H8G0R2</accession>
<dbReference type="OrthoDB" id="1750588at2"/>
<keyword evidence="1" id="KW-0472">Membrane</keyword>
<organism evidence="2 3">
    <name type="scientific">Peptostreptococcus russellii</name>
    <dbReference type="NCBI Taxonomy" id="215200"/>
    <lineage>
        <taxon>Bacteria</taxon>
        <taxon>Bacillati</taxon>
        <taxon>Bacillota</taxon>
        <taxon>Clostridia</taxon>
        <taxon>Peptostreptococcales</taxon>
        <taxon>Peptostreptococcaceae</taxon>
        <taxon>Peptostreptococcus</taxon>
    </lineage>
</organism>
<feature type="transmembrane region" description="Helical" evidence="1">
    <location>
        <begin position="59"/>
        <end position="77"/>
    </location>
</feature>
<name>A0A1H8G0R2_9FIRM</name>
<reference evidence="2 3" key="1">
    <citation type="submission" date="2016-10" db="EMBL/GenBank/DDBJ databases">
        <authorList>
            <person name="de Groot N.N."/>
        </authorList>
    </citation>
    <scope>NUCLEOTIDE SEQUENCE [LARGE SCALE GENOMIC DNA]</scope>
    <source>
        <strain evidence="2 3">Calf135</strain>
    </source>
</reference>
<dbReference type="EMBL" id="FODF01000003">
    <property type="protein sequence ID" value="SEN37374.1"/>
    <property type="molecule type" value="Genomic_DNA"/>
</dbReference>
<keyword evidence="1" id="KW-0812">Transmembrane</keyword>
<keyword evidence="3" id="KW-1185">Reference proteome</keyword>
<evidence type="ECO:0000313" key="3">
    <source>
        <dbReference type="Proteomes" id="UP000199512"/>
    </source>
</evidence>
<dbReference type="Proteomes" id="UP000199512">
    <property type="component" value="Unassembled WGS sequence"/>
</dbReference>
<feature type="transmembrane region" description="Helical" evidence="1">
    <location>
        <begin position="152"/>
        <end position="170"/>
    </location>
</feature>
<feature type="transmembrane region" description="Helical" evidence="1">
    <location>
        <begin position="6"/>
        <end position="23"/>
    </location>
</feature>
<gene>
    <name evidence="2" type="ORF">SAMN05216454_1037</name>
</gene>
<evidence type="ECO:0008006" key="4">
    <source>
        <dbReference type="Google" id="ProtNLM"/>
    </source>
</evidence>
<feature type="transmembrane region" description="Helical" evidence="1">
    <location>
        <begin position="35"/>
        <end position="53"/>
    </location>
</feature>
<sequence length="244" mass="28562">MFNLLLWIFPSVLINSYISIYILRKRFFNIDQKKIFIILLIMFISTFWTYTAMKVNCGKYRLSFVLSIIFITSMVDIREKLVFDRDVICGIIVEMVVSTIIEFKDMGPLLWKIFQSRQLNLINVIFGSYMWVSMHISLGNFFSYGIYFNRDIYESFLGMTVLFLFIYIPAKVTKAIGMGDVLYFTFLGMFANFFGCMVIFFSSFMVCSLYSMVLRIMNKDFDDGLISFIPFISIGLIIFCCIAK</sequence>
<proteinExistence type="predicted"/>
<dbReference type="AlphaFoldDB" id="A0A1H8G0R2"/>
<evidence type="ECO:0000256" key="1">
    <source>
        <dbReference type="SAM" id="Phobius"/>
    </source>
</evidence>
<keyword evidence="1" id="KW-1133">Transmembrane helix</keyword>
<protein>
    <recommendedName>
        <fullName evidence="4">Prepilin type IV endopeptidase peptidase domain-containing protein</fullName>
    </recommendedName>
</protein>
<feature type="transmembrane region" description="Helical" evidence="1">
    <location>
        <begin position="225"/>
        <end position="243"/>
    </location>
</feature>